<accession>A0A080LXK8</accession>
<organism evidence="1 2">
    <name type="scientific">Candidatus Accumulibacter phosphatis</name>
    <dbReference type="NCBI Taxonomy" id="327160"/>
    <lineage>
        <taxon>Bacteria</taxon>
        <taxon>Pseudomonadati</taxon>
        <taxon>Pseudomonadota</taxon>
        <taxon>Betaproteobacteria</taxon>
        <taxon>Candidatus Accumulibacter</taxon>
    </lineage>
</organism>
<gene>
    <name evidence="1" type="ORF">AW09_001306</name>
</gene>
<proteinExistence type="predicted"/>
<sequence length="296" mass="33097">MVGVNLGERGHHLLERRLVVDHLVGGRERVADTVLFKEELKLLGDDVPQRHLAGDLDAVDLELARDLPRCFGNLGVTDHGLVGRVLSHKGQHRHQVRLTGAVVADHQHAHVVDRLVEGKLRNHLLGDPLGHVVRHDIGRDELLRLVRTIGVQQLDDRFDRFELNEIAVAHVFLSSVLLNFEGNHASKAVVLVFRVPHFGVGQSARSRIALQLAGPNRDDAFRVRVTLQQIERIELERAVEQEFDVVQQQQVATGMLIGQLTQDRCGLQVTLSLPDCRQAVAQFHPDIQRCEPSPSC</sequence>
<evidence type="ECO:0000313" key="2">
    <source>
        <dbReference type="Proteomes" id="UP000020077"/>
    </source>
</evidence>
<dbReference type="AlphaFoldDB" id="A0A080LXK8"/>
<name>A0A080LXK8_9PROT</name>
<protein>
    <submittedName>
        <fullName evidence="1">Uncharacterized protein</fullName>
    </submittedName>
</protein>
<dbReference type="Proteomes" id="UP000020077">
    <property type="component" value="Unassembled WGS sequence"/>
</dbReference>
<reference evidence="1 2" key="1">
    <citation type="submission" date="2014-02" db="EMBL/GenBank/DDBJ databases">
        <title>Expanding our view of genomic diversity in Candidatus Accumulibacter clades.</title>
        <authorList>
            <person name="Skennerton C.T."/>
            <person name="Barr J.J."/>
            <person name="Slater F.R."/>
            <person name="Bond P.L."/>
            <person name="Tyson G.W."/>
        </authorList>
    </citation>
    <scope>NUCLEOTIDE SEQUENCE [LARGE SCALE GENOMIC DNA]</scope>
    <source>
        <strain evidence="2">BA-91</strain>
    </source>
</reference>
<evidence type="ECO:0000313" key="1">
    <source>
        <dbReference type="EMBL" id="KFB73441.1"/>
    </source>
</evidence>
<dbReference type="EMBL" id="JDVG02000223">
    <property type="protein sequence ID" value="KFB73441.1"/>
    <property type="molecule type" value="Genomic_DNA"/>
</dbReference>
<comment type="caution">
    <text evidence="1">The sequence shown here is derived from an EMBL/GenBank/DDBJ whole genome shotgun (WGS) entry which is preliminary data.</text>
</comment>